<evidence type="ECO:0000256" key="5">
    <source>
        <dbReference type="ARBA" id="ARBA00032658"/>
    </source>
</evidence>
<feature type="transmembrane region" description="Helical" evidence="6">
    <location>
        <begin position="327"/>
        <end position="352"/>
    </location>
</feature>
<dbReference type="GO" id="GO:0016020">
    <property type="term" value="C:membrane"/>
    <property type="evidence" value="ECO:0007669"/>
    <property type="project" value="InterPro"/>
</dbReference>
<dbReference type="EMBL" id="NHYE01005609">
    <property type="protein sequence ID" value="PPQ67686.1"/>
    <property type="molecule type" value="Genomic_DNA"/>
</dbReference>
<keyword evidence="4 6" id="KW-0472">Membrane</keyword>
<protein>
    <recommendedName>
        <fullName evidence="5">Endopeptidase S2P</fullName>
    </recommendedName>
</protein>
<dbReference type="STRING" id="231916.A0A409VN93"/>
<keyword evidence="3 6" id="KW-1133">Transmembrane helix</keyword>
<dbReference type="AlphaFoldDB" id="A0A409VN93"/>
<dbReference type="GO" id="GO:0004222">
    <property type="term" value="F:metalloendopeptidase activity"/>
    <property type="evidence" value="ECO:0007669"/>
    <property type="project" value="InterPro"/>
</dbReference>
<gene>
    <name evidence="8" type="ORF">CVT26_007413</name>
</gene>
<feature type="transmembrane region" description="Helical" evidence="6">
    <location>
        <begin position="113"/>
        <end position="133"/>
    </location>
</feature>
<comment type="caution">
    <text evidence="8">The sequence shown here is derived from an EMBL/GenBank/DDBJ whole genome shotgun (WGS) entry which is preliminary data.</text>
</comment>
<proteinExistence type="predicted"/>
<dbReference type="GO" id="GO:0005737">
    <property type="term" value="C:cytoplasm"/>
    <property type="evidence" value="ECO:0007669"/>
    <property type="project" value="TreeGrafter"/>
</dbReference>
<dbReference type="Pfam" id="PF02163">
    <property type="entry name" value="Peptidase_M50"/>
    <property type="match status" value="1"/>
</dbReference>
<feature type="transmembrane region" description="Helical" evidence="6">
    <location>
        <begin position="399"/>
        <end position="422"/>
    </location>
</feature>
<dbReference type="PRINTS" id="PR01000">
    <property type="entry name" value="SREBPS2PTASE"/>
</dbReference>
<evidence type="ECO:0000256" key="1">
    <source>
        <dbReference type="ARBA" id="ARBA00004127"/>
    </source>
</evidence>
<feature type="transmembrane region" description="Helical" evidence="6">
    <location>
        <begin position="166"/>
        <end position="185"/>
    </location>
</feature>
<dbReference type="Proteomes" id="UP000284706">
    <property type="component" value="Unassembled WGS sequence"/>
</dbReference>
<dbReference type="GO" id="GO:0012505">
    <property type="term" value="C:endomembrane system"/>
    <property type="evidence" value="ECO:0007669"/>
    <property type="project" value="UniProtKB-SubCell"/>
</dbReference>
<evidence type="ECO:0000256" key="4">
    <source>
        <dbReference type="ARBA" id="ARBA00023136"/>
    </source>
</evidence>
<evidence type="ECO:0000256" key="2">
    <source>
        <dbReference type="ARBA" id="ARBA00022692"/>
    </source>
</evidence>
<keyword evidence="9" id="KW-1185">Reference proteome</keyword>
<evidence type="ECO:0000313" key="9">
    <source>
        <dbReference type="Proteomes" id="UP000284706"/>
    </source>
</evidence>
<name>A0A409VN93_9AGAR</name>
<sequence length="793" mass="87010">MSVRSRKFCCFLPVRLGVFVSLFKELNRQQSVIDTIFFPSKVLSLLAMVGGSFTAAAGWIQVSQLKQLGMDKAEEIALWIHAIMFTLLALVAIFGFIGAIIKNRRMVAHFANALAIHLGFNIAAGIFTLYSLFKKDSQDAINQCMAQSADATMDGCKSAIAIMKGLMVAIYVITWLVELYFYFIIERYVDQLDDEELAKQTVVIPRTMQQVPPPVTTYAAYGPQGCFEFGELHHFASRSVTFMSAGGAILFLAAIWLTIHVLYRVWKHRAARTILPAYLGSNAHSNRSTKVSLNALQLRLSTTKWNVYHDRLSTFLTRRGKRNVHTLLQLVYSLGSVFGALGMFVAVAGLIWMSSSSAWTLYQRISARNALQSQGTNHRIFKRMLESSVYESSVQGQGIIPIIPGVTVPLGDLPLIIMAVFLSQLVHELGHAVAASVESLPLISAGLSFTVCIPAAFVTFPTSGMKNLAAKARARIIAAGPFHNLIFWCLLALITHLKLVNLVSIVSGYSNVSNVGKIVVSVNEDSPLSLHLSPGSIITKLDDEPLSVSDGLWTEYLIGSHKSSSIGWCVSRTLLGKSDSCCTLINNMASPLSCFESLDRSEQGCVDPVPLLTKPTGHGRCSSSSACGEDSTCASPHREAQLLRLTVRPFDLDVNEEKIVLWSGPGKEVWEEGNDFIAQRAEDPVLTQKFLTSASGQLDTPISFITLMDSQPIGKILELLDNGDALTSFLDHTAADGQEAFAYDIDALETGEEHFESARSKQRWKRRVISYTPIFTLGLVVSCIVFAVVNIIY</sequence>
<evidence type="ECO:0000259" key="7">
    <source>
        <dbReference type="Pfam" id="PF02163"/>
    </source>
</evidence>
<feature type="transmembrane region" description="Helical" evidence="6">
    <location>
        <begin position="768"/>
        <end position="792"/>
    </location>
</feature>
<evidence type="ECO:0000256" key="6">
    <source>
        <dbReference type="SAM" id="Phobius"/>
    </source>
</evidence>
<dbReference type="PANTHER" id="PTHR13325:SF3">
    <property type="entry name" value="MEMBRANE-BOUND TRANSCRIPTION FACTOR SITE-2 PROTEASE"/>
    <property type="match status" value="1"/>
</dbReference>
<dbReference type="InterPro" id="IPR001193">
    <property type="entry name" value="MBTPS2"/>
</dbReference>
<accession>A0A409VN93</accession>
<feature type="transmembrane region" description="Helical" evidence="6">
    <location>
        <begin position="472"/>
        <end position="494"/>
    </location>
</feature>
<dbReference type="InParanoid" id="A0A409VN93"/>
<evidence type="ECO:0000256" key="3">
    <source>
        <dbReference type="ARBA" id="ARBA00022989"/>
    </source>
</evidence>
<dbReference type="GO" id="GO:1905897">
    <property type="term" value="P:regulation of response to endoplasmic reticulum stress"/>
    <property type="evidence" value="ECO:0007669"/>
    <property type="project" value="TreeGrafter"/>
</dbReference>
<feature type="transmembrane region" description="Helical" evidence="6">
    <location>
        <begin position="242"/>
        <end position="263"/>
    </location>
</feature>
<dbReference type="PANTHER" id="PTHR13325">
    <property type="entry name" value="PROTEASE M50 MEMBRANE-BOUND TRANSCRIPTION FACTOR SITE 2 PROTEASE"/>
    <property type="match status" value="1"/>
</dbReference>
<dbReference type="InterPro" id="IPR008915">
    <property type="entry name" value="Peptidase_M50"/>
</dbReference>
<organism evidence="8 9">
    <name type="scientific">Gymnopilus dilepis</name>
    <dbReference type="NCBI Taxonomy" id="231916"/>
    <lineage>
        <taxon>Eukaryota</taxon>
        <taxon>Fungi</taxon>
        <taxon>Dikarya</taxon>
        <taxon>Basidiomycota</taxon>
        <taxon>Agaricomycotina</taxon>
        <taxon>Agaricomycetes</taxon>
        <taxon>Agaricomycetidae</taxon>
        <taxon>Agaricales</taxon>
        <taxon>Agaricineae</taxon>
        <taxon>Hymenogastraceae</taxon>
        <taxon>Gymnopilus</taxon>
    </lineage>
</organism>
<dbReference type="OrthoDB" id="3239304at2759"/>
<feature type="domain" description="Peptidase M50" evidence="7">
    <location>
        <begin position="416"/>
        <end position="498"/>
    </location>
</feature>
<feature type="transmembrane region" description="Helical" evidence="6">
    <location>
        <begin position="76"/>
        <end position="101"/>
    </location>
</feature>
<evidence type="ECO:0000313" key="8">
    <source>
        <dbReference type="EMBL" id="PPQ67686.1"/>
    </source>
</evidence>
<dbReference type="GO" id="GO:0031293">
    <property type="term" value="P:membrane protein intracellular domain proteolysis"/>
    <property type="evidence" value="ECO:0007669"/>
    <property type="project" value="TreeGrafter"/>
</dbReference>
<keyword evidence="2 6" id="KW-0812">Transmembrane</keyword>
<reference evidence="8 9" key="1">
    <citation type="journal article" date="2018" name="Evol. Lett.">
        <title>Horizontal gene cluster transfer increased hallucinogenic mushroom diversity.</title>
        <authorList>
            <person name="Reynolds H.T."/>
            <person name="Vijayakumar V."/>
            <person name="Gluck-Thaler E."/>
            <person name="Korotkin H.B."/>
            <person name="Matheny P.B."/>
            <person name="Slot J.C."/>
        </authorList>
    </citation>
    <scope>NUCLEOTIDE SEQUENCE [LARGE SCALE GENOMIC DNA]</scope>
    <source>
        <strain evidence="8 9">SRW20</strain>
    </source>
</reference>
<comment type="subcellular location">
    <subcellularLocation>
        <location evidence="1">Endomembrane system</location>
        <topology evidence="1">Multi-pass membrane protein</topology>
    </subcellularLocation>
</comment>
<feature type="transmembrane region" description="Helical" evidence="6">
    <location>
        <begin position="442"/>
        <end position="460"/>
    </location>
</feature>